<dbReference type="CDD" id="cd17580">
    <property type="entry name" value="REC_2_DhkD-like"/>
    <property type="match status" value="1"/>
</dbReference>
<dbReference type="SMART" id="SM00086">
    <property type="entry name" value="PAC"/>
    <property type="match status" value="1"/>
</dbReference>
<dbReference type="InterPro" id="IPR003661">
    <property type="entry name" value="HisK_dim/P_dom"/>
</dbReference>
<protein>
    <recommendedName>
        <fullName evidence="2">histidine kinase</fullName>
        <ecNumber evidence="2">2.7.13.3</ecNumber>
    </recommendedName>
</protein>
<evidence type="ECO:0000259" key="7">
    <source>
        <dbReference type="PROSITE" id="PS50113"/>
    </source>
</evidence>
<gene>
    <name evidence="8" type="ORF">GCM10010985_14970</name>
</gene>
<dbReference type="Pfam" id="PF02518">
    <property type="entry name" value="HATPase_c"/>
    <property type="match status" value="1"/>
</dbReference>
<evidence type="ECO:0000313" key="9">
    <source>
        <dbReference type="Proteomes" id="UP000597138"/>
    </source>
</evidence>
<evidence type="ECO:0000256" key="3">
    <source>
        <dbReference type="ARBA" id="ARBA00022553"/>
    </source>
</evidence>
<dbReference type="PANTHER" id="PTHR43547:SF2">
    <property type="entry name" value="HYBRID SIGNAL TRANSDUCTION HISTIDINE KINASE C"/>
    <property type="match status" value="1"/>
</dbReference>
<dbReference type="RefSeq" id="WP_052005835.1">
    <property type="nucleotide sequence ID" value="NZ_BMEG01000002.1"/>
</dbReference>
<dbReference type="InterPro" id="IPR036890">
    <property type="entry name" value="HATPase_C_sf"/>
</dbReference>
<dbReference type="InterPro" id="IPR005467">
    <property type="entry name" value="His_kinase_dom"/>
</dbReference>
<feature type="domain" description="PAC" evidence="7">
    <location>
        <begin position="13"/>
        <end position="65"/>
    </location>
</feature>
<reference evidence="9" key="1">
    <citation type="journal article" date="2019" name="Int. J. Syst. Evol. Microbiol.">
        <title>The Global Catalogue of Microorganisms (GCM) 10K type strain sequencing project: providing services to taxonomists for standard genome sequencing and annotation.</title>
        <authorList>
            <consortium name="The Broad Institute Genomics Platform"/>
            <consortium name="The Broad Institute Genome Sequencing Center for Infectious Disease"/>
            <person name="Wu L."/>
            <person name="Ma J."/>
        </authorList>
    </citation>
    <scope>NUCLEOTIDE SEQUENCE [LARGE SCALE GENOMIC DNA]</scope>
    <source>
        <strain evidence="9">CGMCC 1.11013</strain>
    </source>
</reference>
<evidence type="ECO:0000256" key="4">
    <source>
        <dbReference type="PROSITE-ProRule" id="PRU00169"/>
    </source>
</evidence>
<comment type="caution">
    <text evidence="8">The sequence shown here is derived from an EMBL/GenBank/DDBJ whole genome shotgun (WGS) entry which is preliminary data.</text>
</comment>
<dbReference type="InterPro" id="IPR036097">
    <property type="entry name" value="HisK_dim/P_sf"/>
</dbReference>
<dbReference type="Pfam" id="PF00072">
    <property type="entry name" value="Response_reg"/>
    <property type="match status" value="1"/>
</dbReference>
<evidence type="ECO:0000256" key="1">
    <source>
        <dbReference type="ARBA" id="ARBA00000085"/>
    </source>
</evidence>
<dbReference type="EMBL" id="BMEG01000002">
    <property type="protein sequence ID" value="GGD61855.1"/>
    <property type="molecule type" value="Genomic_DNA"/>
</dbReference>
<comment type="catalytic activity">
    <reaction evidence="1">
        <text>ATP + protein L-histidine = ADP + protein N-phospho-L-histidine.</text>
        <dbReference type="EC" id="2.7.13.3"/>
    </reaction>
</comment>
<dbReference type="CDD" id="cd00082">
    <property type="entry name" value="HisKA"/>
    <property type="match status" value="1"/>
</dbReference>
<evidence type="ECO:0000259" key="5">
    <source>
        <dbReference type="PROSITE" id="PS50109"/>
    </source>
</evidence>
<dbReference type="InterPro" id="IPR001789">
    <property type="entry name" value="Sig_transdc_resp-reg_receiver"/>
</dbReference>
<sequence length="458" mass="49250">MAIERAVNQGIPYDIEYRTVSPAGDVRWIRAKGRTHVDDDGQPVRFDGITIDISHQKSLESERNRLLASERLLRLEAQHASSLKDTFLATVSHELRTPLNAMQSWSYLLRHESANAELRARGIDAIDRNVKLQARLVDDLLDLSRIAAGQLLIEMEKVDLVPLLVSEMDDVALEAVAKEINIVHELPESLVIEGDSTRLSQVFSNLLGNALKYTKPGGRIRIDARRKGDAAEIEVADTGEGIPASFIERVFEPFAQASNAPATTRAFGGLGIGLAIAKSIVNLHGGSITAYSGGVGQGSVFTVSLPSKINDDARSGGVSLHAASSSARDVLDSLDILLVEDEADARDAMTAVLGSVGAQVCGAESASAARTCLATRQFDVVLSDIGMPHEDGYSLMQSLRQAGHRTPAIAVTAFGSADDKARALQAGFDLHLSKPVDPARLFDAIRSVISESRMSERQ</sequence>
<dbReference type="InterPro" id="IPR013655">
    <property type="entry name" value="PAS_fold_3"/>
</dbReference>
<evidence type="ECO:0000256" key="2">
    <source>
        <dbReference type="ARBA" id="ARBA00012438"/>
    </source>
</evidence>
<dbReference type="PROSITE" id="PS50109">
    <property type="entry name" value="HIS_KIN"/>
    <property type="match status" value="1"/>
</dbReference>
<feature type="domain" description="Histidine kinase" evidence="5">
    <location>
        <begin position="90"/>
        <end position="309"/>
    </location>
</feature>
<dbReference type="InterPro" id="IPR003594">
    <property type="entry name" value="HATPase_dom"/>
</dbReference>
<feature type="domain" description="Response regulatory" evidence="6">
    <location>
        <begin position="335"/>
        <end position="449"/>
    </location>
</feature>
<keyword evidence="9" id="KW-1185">Reference proteome</keyword>
<dbReference type="Gene3D" id="3.30.565.10">
    <property type="entry name" value="Histidine kinase-like ATPase, C-terminal domain"/>
    <property type="match status" value="1"/>
</dbReference>
<evidence type="ECO:0000259" key="6">
    <source>
        <dbReference type="PROSITE" id="PS50110"/>
    </source>
</evidence>
<dbReference type="InterPro" id="IPR011006">
    <property type="entry name" value="CheY-like_superfamily"/>
</dbReference>
<dbReference type="InterPro" id="IPR000700">
    <property type="entry name" value="PAS-assoc_C"/>
</dbReference>
<dbReference type="SUPFAM" id="SSF52172">
    <property type="entry name" value="CheY-like"/>
    <property type="match status" value="1"/>
</dbReference>
<dbReference type="Gene3D" id="1.10.287.130">
    <property type="match status" value="1"/>
</dbReference>
<dbReference type="InterPro" id="IPR001610">
    <property type="entry name" value="PAC"/>
</dbReference>
<dbReference type="SMART" id="SM00448">
    <property type="entry name" value="REC"/>
    <property type="match status" value="1"/>
</dbReference>
<dbReference type="EC" id="2.7.13.3" evidence="2"/>
<feature type="modified residue" description="4-aspartylphosphate" evidence="4">
    <location>
        <position position="384"/>
    </location>
</feature>
<proteinExistence type="predicted"/>
<organism evidence="8 9">
    <name type="scientific">Caballeronia grimmiae</name>
    <dbReference type="NCBI Taxonomy" id="1071679"/>
    <lineage>
        <taxon>Bacteria</taxon>
        <taxon>Pseudomonadati</taxon>
        <taxon>Pseudomonadota</taxon>
        <taxon>Betaproteobacteria</taxon>
        <taxon>Burkholderiales</taxon>
        <taxon>Burkholderiaceae</taxon>
        <taxon>Caballeronia</taxon>
    </lineage>
</organism>
<name>A0ABQ1RAC1_9BURK</name>
<dbReference type="Pfam" id="PF08447">
    <property type="entry name" value="PAS_3"/>
    <property type="match status" value="1"/>
</dbReference>
<dbReference type="InterPro" id="IPR035965">
    <property type="entry name" value="PAS-like_dom_sf"/>
</dbReference>
<dbReference type="SMART" id="SM00387">
    <property type="entry name" value="HATPase_c"/>
    <property type="match status" value="1"/>
</dbReference>
<dbReference type="Proteomes" id="UP000597138">
    <property type="component" value="Unassembled WGS sequence"/>
</dbReference>
<dbReference type="Gene3D" id="2.10.70.100">
    <property type="match status" value="1"/>
</dbReference>
<dbReference type="PROSITE" id="PS50113">
    <property type="entry name" value="PAC"/>
    <property type="match status" value="1"/>
</dbReference>
<dbReference type="SUPFAM" id="SSF55874">
    <property type="entry name" value="ATPase domain of HSP90 chaperone/DNA topoisomerase II/histidine kinase"/>
    <property type="match status" value="1"/>
</dbReference>
<dbReference type="PROSITE" id="PS50110">
    <property type="entry name" value="RESPONSE_REGULATORY"/>
    <property type="match status" value="1"/>
</dbReference>
<dbReference type="PRINTS" id="PR00344">
    <property type="entry name" value="BCTRLSENSOR"/>
</dbReference>
<keyword evidence="3 4" id="KW-0597">Phosphoprotein</keyword>
<dbReference type="SMART" id="SM00388">
    <property type="entry name" value="HisKA"/>
    <property type="match status" value="1"/>
</dbReference>
<dbReference type="CDD" id="cd00075">
    <property type="entry name" value="HATPase"/>
    <property type="match status" value="1"/>
</dbReference>
<dbReference type="InterPro" id="IPR004358">
    <property type="entry name" value="Sig_transdc_His_kin-like_C"/>
</dbReference>
<dbReference type="Gene3D" id="3.40.50.2300">
    <property type="match status" value="1"/>
</dbReference>
<dbReference type="SUPFAM" id="SSF47384">
    <property type="entry name" value="Homodimeric domain of signal transducing histidine kinase"/>
    <property type="match status" value="1"/>
</dbReference>
<dbReference type="PANTHER" id="PTHR43547">
    <property type="entry name" value="TWO-COMPONENT HISTIDINE KINASE"/>
    <property type="match status" value="1"/>
</dbReference>
<dbReference type="Pfam" id="PF00512">
    <property type="entry name" value="HisKA"/>
    <property type="match status" value="1"/>
</dbReference>
<dbReference type="SUPFAM" id="SSF55785">
    <property type="entry name" value="PYP-like sensor domain (PAS domain)"/>
    <property type="match status" value="1"/>
</dbReference>
<accession>A0ABQ1RAC1</accession>
<evidence type="ECO:0000313" key="8">
    <source>
        <dbReference type="EMBL" id="GGD61855.1"/>
    </source>
</evidence>